<dbReference type="PANTHER" id="PTHR31587:SF4">
    <property type="entry name" value="TRANSMEMBRANE PROTEIN (DUF2215)"/>
    <property type="match status" value="1"/>
</dbReference>
<dbReference type="PANTHER" id="PTHR31587">
    <property type="entry name" value="TRANSMEMBRANE PROTEIN (DUF2215)"/>
    <property type="match status" value="1"/>
</dbReference>
<sequence>MVFADERFLMNVSLVAGMCPHSQWEKVAKGYWTRSMSPFDHKILDIRTVVSHRKVLRFLS</sequence>
<evidence type="ECO:0000313" key="2">
    <source>
        <dbReference type="Proteomes" id="UP000501690"/>
    </source>
</evidence>
<dbReference type="Proteomes" id="UP000501690">
    <property type="component" value="Linkage Group LG6"/>
</dbReference>
<accession>A0A4D6MEK1</accession>
<name>A0A4D6MEK1_VIGUN</name>
<evidence type="ECO:0000313" key="1">
    <source>
        <dbReference type="EMBL" id="QCD98214.1"/>
    </source>
</evidence>
<proteinExistence type="predicted"/>
<protein>
    <submittedName>
        <fullName evidence="1">Uncharacterized protein</fullName>
    </submittedName>
</protein>
<keyword evidence="2" id="KW-1185">Reference proteome</keyword>
<dbReference type="AlphaFoldDB" id="A0A4D6MEK1"/>
<gene>
    <name evidence="1" type="ORF">DEO72_LG6g2932</name>
</gene>
<organism evidence="1 2">
    <name type="scientific">Vigna unguiculata</name>
    <name type="common">Cowpea</name>
    <dbReference type="NCBI Taxonomy" id="3917"/>
    <lineage>
        <taxon>Eukaryota</taxon>
        <taxon>Viridiplantae</taxon>
        <taxon>Streptophyta</taxon>
        <taxon>Embryophyta</taxon>
        <taxon>Tracheophyta</taxon>
        <taxon>Spermatophyta</taxon>
        <taxon>Magnoliopsida</taxon>
        <taxon>eudicotyledons</taxon>
        <taxon>Gunneridae</taxon>
        <taxon>Pentapetalae</taxon>
        <taxon>rosids</taxon>
        <taxon>fabids</taxon>
        <taxon>Fabales</taxon>
        <taxon>Fabaceae</taxon>
        <taxon>Papilionoideae</taxon>
        <taxon>50 kb inversion clade</taxon>
        <taxon>NPAAA clade</taxon>
        <taxon>indigoferoid/millettioid clade</taxon>
        <taxon>Phaseoleae</taxon>
        <taxon>Vigna</taxon>
    </lineage>
</organism>
<reference evidence="1 2" key="1">
    <citation type="submission" date="2019-04" db="EMBL/GenBank/DDBJ databases">
        <title>An improved genome assembly and genetic linkage map for asparagus bean, Vigna unguiculata ssp. sesquipedialis.</title>
        <authorList>
            <person name="Xia Q."/>
            <person name="Zhang R."/>
            <person name="Dong Y."/>
        </authorList>
    </citation>
    <scope>NUCLEOTIDE SEQUENCE [LARGE SCALE GENOMIC DNA]</scope>
    <source>
        <tissue evidence="1">Leaf</tissue>
    </source>
</reference>
<dbReference type="EMBL" id="CP039350">
    <property type="protein sequence ID" value="QCD98214.1"/>
    <property type="molecule type" value="Genomic_DNA"/>
</dbReference>